<evidence type="ECO:0000256" key="1">
    <source>
        <dbReference type="SAM" id="Phobius"/>
    </source>
</evidence>
<dbReference type="EMBL" id="JAHQCR010000039">
    <property type="protein sequence ID" value="MBU9721625.1"/>
    <property type="molecule type" value="Genomic_DNA"/>
</dbReference>
<protein>
    <submittedName>
        <fullName evidence="2">Uncharacterized protein</fullName>
    </submittedName>
</protein>
<dbReference type="RefSeq" id="WP_088074356.1">
    <property type="nucleotide sequence ID" value="NZ_JAHQCR010000039.1"/>
</dbReference>
<reference evidence="2 3" key="1">
    <citation type="submission" date="2021-06" db="EMBL/GenBank/DDBJ databases">
        <title>Bacillus sp. RD4P76, an endophyte from a halophyte.</title>
        <authorList>
            <person name="Sun J.-Q."/>
        </authorList>
    </citation>
    <scope>NUCLEOTIDE SEQUENCE [LARGE SCALE GENOMIC DNA]</scope>
    <source>
        <strain evidence="2 3">JCM 17098</strain>
    </source>
</reference>
<gene>
    <name evidence="2" type="ORF">KS407_09240</name>
</gene>
<name>A0ABS6JST1_9BACI</name>
<organism evidence="2 3">
    <name type="scientific">Evansella alkalicola</name>
    <dbReference type="NCBI Taxonomy" id="745819"/>
    <lineage>
        <taxon>Bacteria</taxon>
        <taxon>Bacillati</taxon>
        <taxon>Bacillota</taxon>
        <taxon>Bacilli</taxon>
        <taxon>Bacillales</taxon>
        <taxon>Bacillaceae</taxon>
        <taxon>Evansella</taxon>
    </lineage>
</organism>
<evidence type="ECO:0000313" key="2">
    <source>
        <dbReference type="EMBL" id="MBU9721625.1"/>
    </source>
</evidence>
<accession>A0ABS6JST1</accession>
<keyword evidence="1" id="KW-1133">Transmembrane helix</keyword>
<proteinExistence type="predicted"/>
<keyword evidence="3" id="KW-1185">Reference proteome</keyword>
<keyword evidence="1" id="KW-0812">Transmembrane</keyword>
<sequence length="75" mass="8184">MPVKIEKGAKVGDNNAIGNNASVKINHNNDSTKADKTWFGKHPWLSAIICSLIAGIILLLDWDKIFSFIKGLFGS</sequence>
<keyword evidence="1" id="KW-0472">Membrane</keyword>
<comment type="caution">
    <text evidence="2">The sequence shown here is derived from an EMBL/GenBank/DDBJ whole genome shotgun (WGS) entry which is preliminary data.</text>
</comment>
<feature type="transmembrane region" description="Helical" evidence="1">
    <location>
        <begin position="44"/>
        <end position="62"/>
    </location>
</feature>
<evidence type="ECO:0000313" key="3">
    <source>
        <dbReference type="Proteomes" id="UP000790580"/>
    </source>
</evidence>
<dbReference type="Proteomes" id="UP000790580">
    <property type="component" value="Unassembled WGS sequence"/>
</dbReference>